<dbReference type="AlphaFoldDB" id="A0A9D4B7P7"/>
<sequence>MRIACRTGRIEGHIAPAQRDGRVGLRDIPRRSVPHRGRREGKSGPETKGGSRVGNIRVIRRRLNPGHARVLRPLTVRPSRARA</sequence>
<gene>
    <name evidence="2" type="ORF">KIL84_014964</name>
</gene>
<feature type="region of interest" description="Disordered" evidence="1">
    <location>
        <begin position="18"/>
        <end position="55"/>
    </location>
</feature>
<accession>A0A9D4B7P7</accession>
<evidence type="ECO:0000313" key="2">
    <source>
        <dbReference type="EMBL" id="KAH1184348.1"/>
    </source>
</evidence>
<comment type="caution">
    <text evidence="2">The sequence shown here is derived from an EMBL/GenBank/DDBJ whole genome shotgun (WGS) entry which is preliminary data.</text>
</comment>
<protein>
    <submittedName>
        <fullName evidence="2">Uncharacterized protein</fullName>
    </submittedName>
</protein>
<evidence type="ECO:0000313" key="3">
    <source>
        <dbReference type="Proteomes" id="UP000827986"/>
    </source>
</evidence>
<organism evidence="2 3">
    <name type="scientific">Mauremys mutica</name>
    <name type="common">yellowpond turtle</name>
    <dbReference type="NCBI Taxonomy" id="74926"/>
    <lineage>
        <taxon>Eukaryota</taxon>
        <taxon>Metazoa</taxon>
        <taxon>Chordata</taxon>
        <taxon>Craniata</taxon>
        <taxon>Vertebrata</taxon>
        <taxon>Euteleostomi</taxon>
        <taxon>Archelosauria</taxon>
        <taxon>Testudinata</taxon>
        <taxon>Testudines</taxon>
        <taxon>Cryptodira</taxon>
        <taxon>Durocryptodira</taxon>
        <taxon>Testudinoidea</taxon>
        <taxon>Geoemydidae</taxon>
        <taxon>Geoemydinae</taxon>
        <taxon>Mauremys</taxon>
    </lineage>
</organism>
<dbReference type="EMBL" id="JAHDVG010000465">
    <property type="protein sequence ID" value="KAH1184348.1"/>
    <property type="molecule type" value="Genomic_DNA"/>
</dbReference>
<reference evidence="2" key="1">
    <citation type="submission" date="2021-09" db="EMBL/GenBank/DDBJ databases">
        <title>The genome of Mauremys mutica provides insights into the evolution of semi-aquatic lifestyle.</title>
        <authorList>
            <person name="Gong S."/>
            <person name="Gao Y."/>
        </authorList>
    </citation>
    <scope>NUCLEOTIDE SEQUENCE</scope>
    <source>
        <strain evidence="2">MM-2020</strain>
        <tissue evidence="2">Muscle</tissue>
    </source>
</reference>
<dbReference type="Proteomes" id="UP000827986">
    <property type="component" value="Unassembled WGS sequence"/>
</dbReference>
<keyword evidence="3" id="KW-1185">Reference proteome</keyword>
<evidence type="ECO:0000256" key="1">
    <source>
        <dbReference type="SAM" id="MobiDB-lite"/>
    </source>
</evidence>
<feature type="compositionally biased region" description="Basic and acidic residues" evidence="1">
    <location>
        <begin position="19"/>
        <end position="30"/>
    </location>
</feature>
<proteinExistence type="predicted"/>
<name>A0A9D4B7P7_9SAUR</name>